<evidence type="ECO:0000313" key="10">
    <source>
        <dbReference type="Proteomes" id="UP001050691"/>
    </source>
</evidence>
<dbReference type="InterPro" id="IPR016024">
    <property type="entry name" value="ARM-type_fold"/>
</dbReference>
<reference evidence="9" key="1">
    <citation type="submission" date="2021-10" db="EMBL/GenBank/DDBJ databases">
        <title>De novo Genome Assembly of Clathrus columnatus (Basidiomycota, Fungi) Using Illumina and Nanopore Sequence Data.</title>
        <authorList>
            <person name="Ogiso-Tanaka E."/>
            <person name="Itagaki H."/>
            <person name="Hosoya T."/>
            <person name="Hosaka K."/>
        </authorList>
    </citation>
    <scope>NUCLEOTIDE SEQUENCE</scope>
    <source>
        <strain evidence="9">MO-923</strain>
    </source>
</reference>
<dbReference type="InterPro" id="IPR040892">
    <property type="entry name" value="RPN1_N"/>
</dbReference>
<dbReference type="Pfam" id="PF01851">
    <property type="entry name" value="PC_rep"/>
    <property type="match status" value="2"/>
</dbReference>
<gene>
    <name evidence="9" type="ORF">Clacol_004733</name>
</gene>
<evidence type="ECO:0000256" key="1">
    <source>
        <dbReference type="ARBA" id="ARBA00005460"/>
    </source>
</evidence>
<dbReference type="PIRSF" id="PIRSF015965">
    <property type="entry name" value="26S_Psome_Rpn1"/>
    <property type="match status" value="1"/>
</dbReference>
<dbReference type="EMBL" id="BPWL01000005">
    <property type="protein sequence ID" value="GJJ10507.1"/>
    <property type="molecule type" value="Genomic_DNA"/>
</dbReference>
<dbReference type="Pfam" id="PF17781">
    <property type="entry name" value="RPN1_RPN2_N"/>
    <property type="match status" value="1"/>
</dbReference>
<protein>
    <recommendedName>
        <fullName evidence="5">26S proteasome regulatory subunit RPN1</fullName>
    </recommendedName>
</protein>
<keyword evidence="3 5" id="KW-0647">Proteasome</keyword>
<dbReference type="GO" id="GO:0008540">
    <property type="term" value="C:proteasome regulatory particle, base subcomplex"/>
    <property type="evidence" value="ECO:0007669"/>
    <property type="project" value="UniProtKB-UniRule"/>
</dbReference>
<dbReference type="PANTHER" id="PTHR10943:SF1">
    <property type="entry name" value="26S PROTEASOME NON-ATPASE REGULATORY SUBUNIT 2"/>
    <property type="match status" value="1"/>
</dbReference>
<dbReference type="GO" id="GO:0043161">
    <property type="term" value="P:proteasome-mediated ubiquitin-dependent protein catabolic process"/>
    <property type="evidence" value="ECO:0007669"/>
    <property type="project" value="TreeGrafter"/>
</dbReference>
<dbReference type="GO" id="GO:0034515">
    <property type="term" value="C:proteasome storage granule"/>
    <property type="evidence" value="ECO:0007669"/>
    <property type="project" value="TreeGrafter"/>
</dbReference>
<dbReference type="InterPro" id="IPR041433">
    <property type="entry name" value="RPN1_C"/>
</dbReference>
<dbReference type="PANTHER" id="PTHR10943">
    <property type="entry name" value="26S PROTEASOME NON-ATPASE REGULATORY SUBUNIT"/>
    <property type="match status" value="1"/>
</dbReference>
<evidence type="ECO:0000259" key="8">
    <source>
        <dbReference type="Pfam" id="PF18051"/>
    </source>
</evidence>
<keyword evidence="2" id="KW-0677">Repeat</keyword>
<dbReference type="InterPro" id="IPR011989">
    <property type="entry name" value="ARM-like"/>
</dbReference>
<evidence type="ECO:0000256" key="5">
    <source>
        <dbReference type="PIRNR" id="PIRNR015965"/>
    </source>
</evidence>
<feature type="domain" description="RPN1 N-terminal" evidence="7">
    <location>
        <begin position="53"/>
        <end position="360"/>
    </location>
</feature>
<feature type="domain" description="26S proteasome non-ATPase regulatory subunit RPN1 C-terminal" evidence="8">
    <location>
        <begin position="838"/>
        <end position="891"/>
    </location>
</feature>
<evidence type="ECO:0000259" key="7">
    <source>
        <dbReference type="Pfam" id="PF17781"/>
    </source>
</evidence>
<feature type="region of interest" description="Disordered" evidence="6">
    <location>
        <begin position="1"/>
        <end position="47"/>
    </location>
</feature>
<dbReference type="GO" id="GO:0005634">
    <property type="term" value="C:nucleus"/>
    <property type="evidence" value="ECO:0007669"/>
    <property type="project" value="TreeGrafter"/>
</dbReference>
<comment type="similarity">
    <text evidence="1 5">Belongs to the proteasome subunit S2 family.</text>
</comment>
<comment type="function">
    <text evidence="4 5">Acts as a regulatory subunit of the 26 proteasome which is involved in the ATP-dependent degradation of ubiquitinated proteins.</text>
</comment>
<dbReference type="Proteomes" id="UP001050691">
    <property type="component" value="Unassembled WGS sequence"/>
</dbReference>
<accession>A0AAV5A9W9</accession>
<keyword evidence="10" id="KW-1185">Reference proteome</keyword>
<dbReference type="FunFam" id="1.25.10.10:FF:000026">
    <property type="entry name" value="26S proteasome non-ATPase regulatory subunit 2"/>
    <property type="match status" value="1"/>
</dbReference>
<evidence type="ECO:0000256" key="3">
    <source>
        <dbReference type="ARBA" id="ARBA00022942"/>
    </source>
</evidence>
<evidence type="ECO:0000256" key="2">
    <source>
        <dbReference type="ARBA" id="ARBA00022737"/>
    </source>
</evidence>
<dbReference type="GO" id="GO:0030234">
    <property type="term" value="F:enzyme regulator activity"/>
    <property type="evidence" value="ECO:0007669"/>
    <property type="project" value="UniProtKB-UniRule"/>
</dbReference>
<organism evidence="9 10">
    <name type="scientific">Clathrus columnatus</name>
    <dbReference type="NCBI Taxonomy" id="1419009"/>
    <lineage>
        <taxon>Eukaryota</taxon>
        <taxon>Fungi</taxon>
        <taxon>Dikarya</taxon>
        <taxon>Basidiomycota</taxon>
        <taxon>Agaricomycotina</taxon>
        <taxon>Agaricomycetes</taxon>
        <taxon>Phallomycetidae</taxon>
        <taxon>Phallales</taxon>
        <taxon>Clathraceae</taxon>
        <taxon>Clathrus</taxon>
    </lineage>
</organism>
<proteinExistence type="inferred from homology"/>
<dbReference type="SUPFAM" id="SSF48371">
    <property type="entry name" value="ARM repeat"/>
    <property type="match status" value="1"/>
</dbReference>
<comment type="caution">
    <text evidence="9">The sequence shown here is derived from an EMBL/GenBank/DDBJ whole genome shotgun (WGS) entry which is preliminary data.</text>
</comment>
<dbReference type="Gene3D" id="1.25.10.10">
    <property type="entry name" value="Leucine-rich Repeat Variant"/>
    <property type="match status" value="1"/>
</dbReference>
<evidence type="ECO:0000256" key="4">
    <source>
        <dbReference type="ARBA" id="ARBA00057191"/>
    </source>
</evidence>
<evidence type="ECO:0000313" key="9">
    <source>
        <dbReference type="EMBL" id="GJJ10507.1"/>
    </source>
</evidence>
<dbReference type="AlphaFoldDB" id="A0AAV5A9W9"/>
<dbReference type="GO" id="GO:0042176">
    <property type="term" value="P:regulation of protein catabolic process"/>
    <property type="evidence" value="ECO:0007669"/>
    <property type="project" value="InterPro"/>
</dbReference>
<evidence type="ECO:0000256" key="6">
    <source>
        <dbReference type="SAM" id="MobiDB-lite"/>
    </source>
</evidence>
<dbReference type="Pfam" id="PF18051">
    <property type="entry name" value="RPN1_C"/>
    <property type="match status" value="1"/>
</dbReference>
<sequence>MTAPTLPIAPVPVDDPKKKKQEEVSDGKKKGVDSKADEGEELSEEDLQLKNELEMLVERLKEPTTELHRPALETLRTLIRTSTSSMTSVPKPLKFLRPHYPELQTLYEQWPASDDKDLFADILSVLAMTYSDTQPHGTLHYRLLATASSKTPSDPGSWGHEYIRHLAAELGSEYTIRFEAGRDTTELITLGLECAKFLLEHNSEADAVDLLEELENISKIIELVNKDTFTRVCAYMLSCVNFLPPPDDVSFLRTVHDIYMQYQKVPNALAIAIRLGDRTLIEADFRAPANPQMKRQLAFLLARAQIPFEWVQPEDFEELPEDLIGCLSNSYLSVHFRQYGKELAVLEPKSLEDIYKTHLENVRTATNVDSARANLAGTFVNAFVNAGFGNDKLMVEAEEGNSWIYKNKDHGMMSATASLGLSLLWDTDVGLSHVDKYTYSSEEHIKAGALLATGILNCSVRTDADAALALLGEYITNKSTALKTSAIIGLGLAYVGSHREDLINLLLPIVGDESISMEIASISALALGFIGVGSCHYEVTSTILQTLMERDDNQLNEKWGRFMALGLALQFLGQQEASDTTIETLKAIPHPLSKQAQILVDICSYAGTSNVLKIQSLLHHCSDHLNKDKEDDTFQAFAVIGIALIAMGEDVGAEMALRQFNHLMHYGEPTIRKSVPLALGLLSASNPQLPILDTLSKYSHDNDIQVVLSAIFAMGLVGAGSNNARLAQMLRQLAGYYYKEPDCLFMVRIAQGLVHMGKGTIGINPFFSDRQIMSRTAIAGLLATLTAFTDTKGFILDRYHWMLYFLVTAMYPRFLITLNEELTSVPVTVRVGQAVDVVGQAGKPRTISGFQTHQTPVRLGTTERAELATEEYLPFAHTLEGFVILQKNPGWETQDTMEL</sequence>
<feature type="compositionally biased region" description="Basic and acidic residues" evidence="6">
    <location>
        <begin position="14"/>
        <end position="37"/>
    </location>
</feature>
<dbReference type="InterPro" id="IPR002015">
    <property type="entry name" value="Proteasome/cyclosome_rpt"/>
</dbReference>
<name>A0AAV5A9W9_9AGAM</name>
<dbReference type="InterPro" id="IPR016643">
    <property type="entry name" value="26S_Psome_Rpn1"/>
</dbReference>